<dbReference type="InterPro" id="IPR036259">
    <property type="entry name" value="MFS_trans_sf"/>
</dbReference>
<dbReference type="OrthoDB" id="440553at2759"/>
<dbReference type="CDD" id="cd17323">
    <property type="entry name" value="MFS_Tpo1_MDR_like"/>
    <property type="match status" value="1"/>
</dbReference>
<comment type="caution">
    <text evidence="10">The sequence shown here is derived from an EMBL/GenBank/DDBJ whole genome shotgun (WGS) entry which is preliminary data.</text>
</comment>
<dbReference type="InterPro" id="IPR020846">
    <property type="entry name" value="MFS_dom"/>
</dbReference>
<dbReference type="PANTHER" id="PTHR23502:SF51">
    <property type="entry name" value="QUINIDINE RESISTANCE PROTEIN 1-RELATED"/>
    <property type="match status" value="1"/>
</dbReference>
<dbReference type="GO" id="GO:0015137">
    <property type="term" value="F:citrate transmembrane transporter activity"/>
    <property type="evidence" value="ECO:0007669"/>
    <property type="project" value="UniProtKB-ARBA"/>
</dbReference>
<keyword evidence="4 8" id="KW-1133">Transmembrane helix</keyword>
<evidence type="ECO:0000256" key="1">
    <source>
        <dbReference type="ARBA" id="ARBA00004141"/>
    </source>
</evidence>
<feature type="transmembrane region" description="Helical" evidence="8">
    <location>
        <begin position="443"/>
        <end position="463"/>
    </location>
</feature>
<keyword evidence="11" id="KW-1185">Reference proteome</keyword>
<dbReference type="Gene3D" id="1.20.1250.20">
    <property type="entry name" value="MFS general substrate transporter like domains"/>
    <property type="match status" value="1"/>
</dbReference>
<dbReference type="EMBL" id="RSCD01000011">
    <property type="protein sequence ID" value="RSH90027.1"/>
    <property type="molecule type" value="Genomic_DNA"/>
</dbReference>
<feature type="transmembrane region" description="Helical" evidence="8">
    <location>
        <begin position="158"/>
        <end position="179"/>
    </location>
</feature>
<dbReference type="GO" id="GO:0005886">
    <property type="term" value="C:plasma membrane"/>
    <property type="evidence" value="ECO:0007669"/>
    <property type="project" value="TreeGrafter"/>
</dbReference>
<keyword evidence="3 8" id="KW-0812">Transmembrane</keyword>
<comment type="subcellular location">
    <subcellularLocation>
        <location evidence="1">Membrane</location>
        <topology evidence="1">Multi-pass membrane protein</topology>
    </subcellularLocation>
</comment>
<evidence type="ECO:0000256" key="3">
    <source>
        <dbReference type="ARBA" id="ARBA00022692"/>
    </source>
</evidence>
<dbReference type="FunFam" id="1.20.1250.20:FF:000172">
    <property type="entry name" value="MFS multidrug resistance transporter"/>
    <property type="match status" value="1"/>
</dbReference>
<evidence type="ECO:0000313" key="10">
    <source>
        <dbReference type="EMBL" id="RSH90027.1"/>
    </source>
</evidence>
<feature type="transmembrane region" description="Helical" evidence="8">
    <location>
        <begin position="132"/>
        <end position="152"/>
    </location>
</feature>
<feature type="transmembrane region" description="Helical" evidence="8">
    <location>
        <begin position="410"/>
        <end position="436"/>
    </location>
</feature>
<dbReference type="Pfam" id="PF07690">
    <property type="entry name" value="MFS_1"/>
    <property type="match status" value="1"/>
</dbReference>
<evidence type="ECO:0000256" key="8">
    <source>
        <dbReference type="SAM" id="Phobius"/>
    </source>
</evidence>
<feature type="transmembrane region" description="Helical" evidence="8">
    <location>
        <begin position="191"/>
        <end position="209"/>
    </location>
</feature>
<evidence type="ECO:0000259" key="9">
    <source>
        <dbReference type="PROSITE" id="PS50850"/>
    </source>
</evidence>
<feature type="transmembrane region" description="Helical" evidence="8">
    <location>
        <begin position="105"/>
        <end position="125"/>
    </location>
</feature>
<evidence type="ECO:0000256" key="5">
    <source>
        <dbReference type="ARBA" id="ARBA00023136"/>
    </source>
</evidence>
<protein>
    <recommendedName>
        <fullName evidence="9">Major facilitator superfamily (MFS) profile domain-containing protein</fullName>
    </recommendedName>
</protein>
<keyword evidence="5 8" id="KW-0472">Membrane</keyword>
<dbReference type="FunFam" id="1.20.1720.10:FF:000009">
    <property type="entry name" value="MFS multidrug transporter"/>
    <property type="match status" value="1"/>
</dbReference>
<dbReference type="AlphaFoldDB" id="A0A427YGA0"/>
<dbReference type="STRING" id="1890683.A0A427YGA0"/>
<proteinExistence type="predicted"/>
<reference evidence="10 11" key="1">
    <citation type="submission" date="2018-11" db="EMBL/GenBank/DDBJ databases">
        <title>Genome sequence of Saitozyma podzolica DSM 27192.</title>
        <authorList>
            <person name="Aliyu H."/>
            <person name="Gorte O."/>
            <person name="Ochsenreither K."/>
        </authorList>
    </citation>
    <scope>NUCLEOTIDE SEQUENCE [LARGE SCALE GENOMIC DNA]</scope>
    <source>
        <strain evidence="10 11">DSM 27192</strain>
    </source>
</reference>
<dbReference type="PANTHER" id="PTHR23502">
    <property type="entry name" value="MAJOR FACILITATOR SUPERFAMILY"/>
    <property type="match status" value="1"/>
</dbReference>
<dbReference type="GO" id="GO:0140115">
    <property type="term" value="P:export across plasma membrane"/>
    <property type="evidence" value="ECO:0007669"/>
    <property type="project" value="UniProtKB-ARBA"/>
</dbReference>
<organism evidence="10 11">
    <name type="scientific">Saitozyma podzolica</name>
    <dbReference type="NCBI Taxonomy" id="1890683"/>
    <lineage>
        <taxon>Eukaryota</taxon>
        <taxon>Fungi</taxon>
        <taxon>Dikarya</taxon>
        <taxon>Basidiomycota</taxon>
        <taxon>Agaricomycotina</taxon>
        <taxon>Tremellomycetes</taxon>
        <taxon>Tremellales</taxon>
        <taxon>Trimorphomycetaceae</taxon>
        <taxon>Saitozyma</taxon>
    </lineage>
</organism>
<feature type="domain" description="Major facilitator superfamily (MFS) profile" evidence="9">
    <location>
        <begin position="67"/>
        <end position="500"/>
    </location>
</feature>
<feature type="region of interest" description="Disordered" evidence="7">
    <location>
        <begin position="1"/>
        <end position="36"/>
    </location>
</feature>
<feature type="transmembrane region" description="Helical" evidence="8">
    <location>
        <begin position="386"/>
        <end position="404"/>
    </location>
</feature>
<dbReference type="SUPFAM" id="SSF103473">
    <property type="entry name" value="MFS general substrate transporter"/>
    <property type="match status" value="1"/>
</dbReference>
<dbReference type="Proteomes" id="UP000279259">
    <property type="component" value="Unassembled WGS sequence"/>
</dbReference>
<evidence type="ECO:0000256" key="6">
    <source>
        <dbReference type="ARBA" id="ARBA00023180"/>
    </source>
</evidence>
<feature type="transmembrane region" description="Helical" evidence="8">
    <location>
        <begin position="334"/>
        <end position="358"/>
    </location>
</feature>
<feature type="transmembrane region" description="Helical" evidence="8">
    <location>
        <begin position="294"/>
        <end position="314"/>
    </location>
</feature>
<name>A0A427YGA0_9TREE</name>
<evidence type="ECO:0000313" key="11">
    <source>
        <dbReference type="Proteomes" id="UP000279259"/>
    </source>
</evidence>
<gene>
    <name evidence="10" type="ORF">EHS25_001360</name>
</gene>
<evidence type="ECO:0000256" key="4">
    <source>
        <dbReference type="ARBA" id="ARBA00022989"/>
    </source>
</evidence>
<sequence length="514" mass="56060">MTDRARSPTPSNDSHRLSPIADRPPRPRVEQPIVPGRDARGEAAMPLVVDLPSPPYTAFTSRQRILIITIASLSATFSGFASNIYFPAIPTMASALHTSVENINLTVTTYMIFQAISPTLWAVISDTYGRRITLMCTFVVFLSACIGLALTTRLYQLLILRCLQSFGSASTIAIGAGIVGDVTAREERGGFMGVFQTGLLLPLAIGPVLGGVFAETLGWRAIFWFLTIYAGVFLAFLTLCFPETLRSLVGNGSINPPPLARAPLEHLVASRDDTKLGTFPPGRLHVDWGGTFRILFLPEVVFVLLFLSLHYATWQMTLTAQSSLFASEYNLSEIALGLTFLANGLGCMLGSLSTGKLLDIDYRRFKGKFTGDPHDFPIEQARLRTLWLWAPVQWGSVLLFGWTIDRHVHLAAPIIATFGLAWTSMSTQSVITTYLVDIFPKRSASATAAVNLARCLMGAGATASVNPTIAAIGVGWTFTLWTGLMALSLAFVAVEMRYGAIWRKWREAKEAQGD</sequence>
<evidence type="ECO:0000256" key="2">
    <source>
        <dbReference type="ARBA" id="ARBA00022448"/>
    </source>
</evidence>
<evidence type="ECO:0000256" key="7">
    <source>
        <dbReference type="SAM" id="MobiDB-lite"/>
    </source>
</evidence>
<feature type="transmembrane region" description="Helical" evidence="8">
    <location>
        <begin position="469"/>
        <end position="494"/>
    </location>
</feature>
<accession>A0A427YGA0</accession>
<keyword evidence="6" id="KW-0325">Glycoprotein</keyword>
<dbReference type="PROSITE" id="PS50850">
    <property type="entry name" value="MFS"/>
    <property type="match status" value="1"/>
</dbReference>
<feature type="transmembrane region" description="Helical" evidence="8">
    <location>
        <begin position="221"/>
        <end position="241"/>
    </location>
</feature>
<dbReference type="InterPro" id="IPR011701">
    <property type="entry name" value="MFS"/>
</dbReference>
<feature type="transmembrane region" description="Helical" evidence="8">
    <location>
        <begin position="65"/>
        <end position="85"/>
    </location>
</feature>
<keyword evidence="2" id="KW-0813">Transport</keyword>